<dbReference type="Proteomes" id="UP001162156">
    <property type="component" value="Unassembled WGS sequence"/>
</dbReference>
<evidence type="ECO:0000256" key="1">
    <source>
        <dbReference type="SAM" id="MobiDB-lite"/>
    </source>
</evidence>
<evidence type="ECO:0008006" key="4">
    <source>
        <dbReference type="Google" id="ProtNLM"/>
    </source>
</evidence>
<comment type="caution">
    <text evidence="2">The sequence shown here is derived from an EMBL/GenBank/DDBJ whole genome shotgun (WGS) entry which is preliminary data.</text>
</comment>
<dbReference type="Pfam" id="PF00687">
    <property type="entry name" value="Ribosomal_L1"/>
    <property type="match status" value="1"/>
</dbReference>
<sequence>MVYPRLLNSKTLKKERIQYEWIVNEESTEETTLLSIPKSVKKEKKSNRINTPVGEKKGKVPKAENTTVEKLQTKSLKKEIPEGHVNDSIESLEQKFNVNSESIMEAVKGIIKFHAKNPKLQNQLFEERVPLFLQISCHKIPSGHPKILRINLPNSVLTPDDEVCLIVPEVKGIKNIEHEKHLEHYEELLRKKGIENIKKIMTFHEFRTEYETFEQKSRLADLYDVFLVDGKICGKVVGKCSKIFYKKRKVPIPVKLHVTKLKDHIEKALSKVFCHIHLKGDSFIVQIGHNKMDLQDLVENVFSIMECLNKEFPGGFDNIKGLHAFIARAPSIPIYMSFKTPNEIKAKVKSKKPKAHKSYEGELTTLPNAEVLVRPSGKVLVTRKKNKDEHIENVITDTDIIKTNKYVKEKADGEDKKKRKKNEHQEEVSDKKVAKKKKKSVTVDNSEVSLKKQNENSSSVIILKTVKTTSDTGENFKNKSKKVKIQSEKAQKNKTRKNNAK</sequence>
<dbReference type="InterPro" id="IPR023674">
    <property type="entry name" value="Ribosomal_uL1-like"/>
</dbReference>
<name>A0AAV8X0C7_9CUCU</name>
<evidence type="ECO:0000313" key="2">
    <source>
        <dbReference type="EMBL" id="KAJ8932423.1"/>
    </source>
</evidence>
<protein>
    <recommendedName>
        <fullName evidence="4">Ribosomal protein L1</fullName>
    </recommendedName>
</protein>
<evidence type="ECO:0000313" key="3">
    <source>
        <dbReference type="Proteomes" id="UP001162156"/>
    </source>
</evidence>
<feature type="region of interest" description="Disordered" evidence="1">
    <location>
        <begin position="44"/>
        <end position="66"/>
    </location>
</feature>
<feature type="compositionally biased region" description="Basic and acidic residues" evidence="1">
    <location>
        <begin position="423"/>
        <end position="432"/>
    </location>
</feature>
<feature type="region of interest" description="Disordered" evidence="1">
    <location>
        <begin position="409"/>
        <end position="501"/>
    </location>
</feature>
<feature type="compositionally biased region" description="Basic residues" evidence="1">
    <location>
        <begin position="492"/>
        <end position="501"/>
    </location>
</feature>
<proteinExistence type="predicted"/>
<dbReference type="InterPro" id="IPR028364">
    <property type="entry name" value="Ribosomal_uL1/biogenesis"/>
</dbReference>
<dbReference type="AlphaFoldDB" id="A0AAV8X0C7"/>
<feature type="compositionally biased region" description="Polar residues" evidence="1">
    <location>
        <begin position="455"/>
        <end position="475"/>
    </location>
</feature>
<reference evidence="2" key="1">
    <citation type="journal article" date="2023" name="Insect Mol. Biol.">
        <title>Genome sequencing provides insights into the evolution of gene families encoding plant cell wall-degrading enzymes in longhorned beetles.</title>
        <authorList>
            <person name="Shin N.R."/>
            <person name="Okamura Y."/>
            <person name="Kirsch R."/>
            <person name="Pauchet Y."/>
        </authorList>
    </citation>
    <scope>NUCLEOTIDE SEQUENCE</scope>
    <source>
        <strain evidence="2">RBIC_L_NR</strain>
    </source>
</reference>
<dbReference type="SUPFAM" id="SSF56808">
    <property type="entry name" value="Ribosomal protein L1"/>
    <property type="match status" value="1"/>
</dbReference>
<keyword evidence="3" id="KW-1185">Reference proteome</keyword>
<accession>A0AAV8X0C7</accession>
<organism evidence="2 3">
    <name type="scientific">Rhamnusium bicolor</name>
    <dbReference type="NCBI Taxonomy" id="1586634"/>
    <lineage>
        <taxon>Eukaryota</taxon>
        <taxon>Metazoa</taxon>
        <taxon>Ecdysozoa</taxon>
        <taxon>Arthropoda</taxon>
        <taxon>Hexapoda</taxon>
        <taxon>Insecta</taxon>
        <taxon>Pterygota</taxon>
        <taxon>Neoptera</taxon>
        <taxon>Endopterygota</taxon>
        <taxon>Coleoptera</taxon>
        <taxon>Polyphaga</taxon>
        <taxon>Cucujiformia</taxon>
        <taxon>Chrysomeloidea</taxon>
        <taxon>Cerambycidae</taxon>
        <taxon>Lepturinae</taxon>
        <taxon>Rhagiini</taxon>
        <taxon>Rhamnusium</taxon>
    </lineage>
</organism>
<dbReference type="EMBL" id="JANEYF010004049">
    <property type="protein sequence ID" value="KAJ8932423.1"/>
    <property type="molecule type" value="Genomic_DNA"/>
</dbReference>
<dbReference type="CDD" id="cd00403">
    <property type="entry name" value="Ribosomal_L1"/>
    <property type="match status" value="1"/>
</dbReference>
<gene>
    <name evidence="2" type="ORF">NQ314_014680</name>
</gene>